<protein>
    <recommendedName>
        <fullName evidence="3">DUF38 domain-containing protein</fullName>
    </recommendedName>
</protein>
<organism evidence="1 2">
    <name type="scientific">Caenorhabditis nigoni</name>
    <dbReference type="NCBI Taxonomy" id="1611254"/>
    <lineage>
        <taxon>Eukaryota</taxon>
        <taxon>Metazoa</taxon>
        <taxon>Ecdysozoa</taxon>
        <taxon>Nematoda</taxon>
        <taxon>Chromadorea</taxon>
        <taxon>Rhabditida</taxon>
        <taxon>Rhabditina</taxon>
        <taxon>Rhabditomorpha</taxon>
        <taxon>Rhabditoidea</taxon>
        <taxon>Rhabditidae</taxon>
        <taxon>Peloderinae</taxon>
        <taxon>Caenorhabditis</taxon>
    </lineage>
</organism>
<evidence type="ECO:0000313" key="1">
    <source>
        <dbReference type="EMBL" id="PIC55025.1"/>
    </source>
</evidence>
<evidence type="ECO:0008006" key="3">
    <source>
        <dbReference type="Google" id="ProtNLM"/>
    </source>
</evidence>
<dbReference type="OrthoDB" id="5860911at2759"/>
<comment type="caution">
    <text evidence="1">The sequence shown here is derived from an EMBL/GenBank/DDBJ whole genome shotgun (WGS) entry which is preliminary data.</text>
</comment>
<gene>
    <name evidence="1" type="primary">Cnig_chr_I.g477</name>
    <name evidence="1" type="ORF">B9Z55_000477</name>
</gene>
<dbReference type="Proteomes" id="UP000230233">
    <property type="component" value="Chromosome I"/>
</dbReference>
<name>A0A2G5VT51_9PELO</name>
<dbReference type="PANTHER" id="PTHR31006:SF8">
    <property type="entry name" value="F-BOX DOMAIN-CONTAINING PROTEIN-RELATED"/>
    <property type="match status" value="1"/>
</dbReference>
<sequence>MEWSNFPAKDLVLPYLDYEARCNLRSCSKSDLAIVDSTDFVPEKMEIQEIKSQMDTEKSIIRLKIDTFTVWFIGKNEKTRIERAWGEEKMEMEEIKEENRFDLLRRYIDRFLKNGVFEATSLAIVNPSFEPQAHWKIKTSNLLLECRGIPSTWVINWLNTVVPDTKLRDLEVHNWNLEGIAELPLIYEVSRKLCFPSAADLQDEHLERLKATNLDLVAARATVEGVKNVVQRILRSSGEISICAPLPYDFDPVILIPEDVKFQKMTSKNPGVSLFKIPAGNRILYHTQNIVRVIKKPEDEKRNYLLWPFHFN</sequence>
<accession>A0A2G5VT51</accession>
<dbReference type="InterPro" id="IPR042317">
    <property type="entry name" value="She-1-like"/>
</dbReference>
<reference evidence="2" key="1">
    <citation type="submission" date="2017-10" db="EMBL/GenBank/DDBJ databases">
        <title>Rapid genome shrinkage in a self-fertile nematode reveals novel sperm competition proteins.</title>
        <authorList>
            <person name="Yin D."/>
            <person name="Schwarz E.M."/>
            <person name="Thomas C.G."/>
            <person name="Felde R.L."/>
            <person name="Korf I.F."/>
            <person name="Cutter A.D."/>
            <person name="Schartner C.M."/>
            <person name="Ralston E.J."/>
            <person name="Meyer B.J."/>
            <person name="Haag E.S."/>
        </authorList>
    </citation>
    <scope>NUCLEOTIDE SEQUENCE [LARGE SCALE GENOMIC DNA]</scope>
    <source>
        <strain evidence="2">JU1422</strain>
    </source>
</reference>
<keyword evidence="2" id="KW-1185">Reference proteome</keyword>
<dbReference type="AlphaFoldDB" id="A0A2G5VT51"/>
<dbReference type="PANTHER" id="PTHR31006">
    <property type="entry name" value="F-BOX DOMAIN-CONTAINING PROTEIN-RELATED-RELATED"/>
    <property type="match status" value="1"/>
</dbReference>
<proteinExistence type="predicted"/>
<dbReference type="EMBL" id="PDUG01000001">
    <property type="protein sequence ID" value="PIC55025.1"/>
    <property type="molecule type" value="Genomic_DNA"/>
</dbReference>
<evidence type="ECO:0000313" key="2">
    <source>
        <dbReference type="Proteomes" id="UP000230233"/>
    </source>
</evidence>